<dbReference type="NCBIfam" id="NF037982">
    <property type="entry name" value="Nramp_1"/>
    <property type="match status" value="1"/>
</dbReference>
<feature type="region of interest" description="Disordered" evidence="6">
    <location>
        <begin position="544"/>
        <end position="575"/>
    </location>
</feature>
<dbReference type="GO" id="GO:0005384">
    <property type="term" value="F:manganese ion transmembrane transporter activity"/>
    <property type="evidence" value="ECO:0007669"/>
    <property type="project" value="TreeGrafter"/>
</dbReference>
<accession>A0A2P6RAV0</accession>
<keyword evidence="9" id="KW-1185">Reference proteome</keyword>
<dbReference type="Pfam" id="PF01566">
    <property type="entry name" value="Nramp"/>
    <property type="match status" value="1"/>
</dbReference>
<dbReference type="EMBL" id="PDCK01000041">
    <property type="protein sequence ID" value="PRQ43562.1"/>
    <property type="molecule type" value="Genomic_DNA"/>
</dbReference>
<feature type="transmembrane region" description="Helical" evidence="7">
    <location>
        <begin position="131"/>
        <end position="152"/>
    </location>
</feature>
<evidence type="ECO:0000313" key="9">
    <source>
        <dbReference type="Proteomes" id="UP000238479"/>
    </source>
</evidence>
<feature type="transmembrane region" description="Helical" evidence="7">
    <location>
        <begin position="361"/>
        <end position="385"/>
    </location>
</feature>
<dbReference type="PANTHER" id="PTHR11706">
    <property type="entry name" value="SOLUTE CARRIER PROTEIN FAMILY 11 MEMBER"/>
    <property type="match status" value="1"/>
</dbReference>
<evidence type="ECO:0000256" key="3">
    <source>
        <dbReference type="ARBA" id="ARBA00022692"/>
    </source>
</evidence>
<dbReference type="PIRSF" id="PIRSF037378">
    <property type="entry name" value="EIN2"/>
    <property type="match status" value="1"/>
</dbReference>
<sequence>MSKSLIAHMESASSNANNMPGVVHQLLPVVGPMLLIAVGYLDPGKWAATVEAGSRYGTDLAAVMLIFNLAAILCHYLSARIAVVTGRDLAQVCSEEYDKATCIFLGVQTEMSVIVLDLTMILGIAHALNLLFGWDLFTCVFLTAANAVLYPLFSTLLETCKAKFLCVCIYIAGFLLLSFVLGVFISQPQVPLSMTGMLTKLSGESAFSLMSLLGASIMPHSFYLHSSIVQQHQQQPTVSKDALCQNHFVAIFCTFSGIYLVNYALMTLAANVFYTSRGLLTFQDAMSLMEQVFWGPIVPVAFLLVLFLSNQITTLSWSLGGQVVLNDFLKLDLPGWLHCATIRIIAIVPALYFVWSSGAEGMYQLLISTQVLAALLLPSSVIPLFRVAASRQIMGAHKISQFVEFLALITLIGMLGLKLVFVVEMIFGNSDWVDNLRWDAGSSMSALLITASASFCLMIWLAATPLKSASARLENQVWNWDMPKGVSEPFRNREEIDIAEPNYHRDASVQKHEPSPSSGKALDRDSDTAVANFDFVLPETLLEPDQELQSTTSEENSSLNTFPRSAKCNKEETTSVVESIRLPTVASEVSDVTSLGTSTVKVGSTEPVEKILGVEGDLPTEKDDDEGDTWEPEDSLKEVSGGTTSLTSEGPGSFRSLSGKGDEGGSGAGSLSRLAGLGRAARRQLAAVLDEFWGQLYDFHGNVIQEAKARKLDLLLGSDSKASSSASSVLKDDTTAKEVSGYFPSVGGRGSDPLINSSLYDSINQPRLQNSLESSYGAQRGSSSLWSGHIQLLDAYGQNSTCSIIDSGERRYSSVRSIPSSDLGERRYSSVRSIPSSDLGERRYSSVRSIPTSDSGERRYSSVRSIPSAESWDYQPATVHGYQISSYLNSNDRSSGNLNGQMESPALNSASSLGAGNYRESLAFTMGQKLQNGLGSGQASSFQNLTVSRHSPLQSERPYYDVHSSGISENVVNSANAKKYHSLPDIHRDLYMSNKSAQRDAPPGFGKTNYESSLYPKSVARTGGPLAFDELSPSKVYRDVLSSQQNSNFGTGSLWSRQPFEQFGVADNNRSIGTAVGSRAGSAGQEAMSVADSEAKLLQSFRHCIVKLLKLEGSDWLFRQNDGVDEDLIDRVAAREKIIYEAETREINRTVHMGESQYTSDRKSTSAIKMSDANLTHLMVSSVPNCGEGCIWRSDLIISFGVWCIHRILDLSLMESRPELWGKYTYVLNRLQGIIDSAFSKPRSPMSPCFCLQIAAAQQQKSSPTFSNGMLPPAAKPARGKCTTAATLADIIKDVETAISCRKGRTGTAAGDVAFPKGKENLASVLKRYKRRLSNKPVCTQEGPSRSRKGAPTSAPYGS</sequence>
<dbReference type="OrthoDB" id="409173at2759"/>
<name>A0A2P6RAV0_ROSCH</name>
<keyword evidence="4 7" id="KW-1133">Transmembrane helix</keyword>
<feature type="region of interest" description="Disordered" evidence="6">
    <location>
        <begin position="501"/>
        <end position="524"/>
    </location>
</feature>
<evidence type="ECO:0000256" key="6">
    <source>
        <dbReference type="SAM" id="MobiDB-lite"/>
    </source>
</evidence>
<dbReference type="PRINTS" id="PR00447">
    <property type="entry name" value="NATRESASSCMP"/>
</dbReference>
<keyword evidence="3 7" id="KW-0812">Transmembrane</keyword>
<evidence type="ECO:0000256" key="5">
    <source>
        <dbReference type="ARBA" id="ARBA00023136"/>
    </source>
</evidence>
<feature type="transmembrane region" description="Helical" evidence="7">
    <location>
        <begin position="405"/>
        <end position="428"/>
    </location>
</feature>
<feature type="transmembrane region" description="Helical" evidence="7">
    <location>
        <begin position="164"/>
        <end position="185"/>
    </location>
</feature>
<evidence type="ECO:0000256" key="4">
    <source>
        <dbReference type="ARBA" id="ARBA00022989"/>
    </source>
</evidence>
<comment type="caution">
    <text evidence="8">The sequence shown here is derived from an EMBL/GenBank/DDBJ whole genome shotgun (WGS) entry which is preliminary data.</text>
</comment>
<feature type="compositionally biased region" description="Basic and acidic residues" evidence="6">
    <location>
        <begin position="501"/>
        <end position="514"/>
    </location>
</feature>
<evidence type="ECO:0000256" key="7">
    <source>
        <dbReference type="SAM" id="Phobius"/>
    </source>
</evidence>
<dbReference type="PANTHER" id="PTHR11706:SF75">
    <property type="entry name" value="ETHYLENE-INSENSITIVE PROTEIN 2"/>
    <property type="match status" value="1"/>
</dbReference>
<feature type="region of interest" description="Disordered" evidence="6">
    <location>
        <begin position="606"/>
        <end position="670"/>
    </location>
</feature>
<feature type="transmembrane region" description="Helical" evidence="7">
    <location>
        <begin position="60"/>
        <end position="79"/>
    </location>
</feature>
<protein>
    <submittedName>
        <fullName evidence="8">Putative NRAMP family protein</fullName>
    </submittedName>
</protein>
<organism evidence="8 9">
    <name type="scientific">Rosa chinensis</name>
    <name type="common">China rose</name>
    <dbReference type="NCBI Taxonomy" id="74649"/>
    <lineage>
        <taxon>Eukaryota</taxon>
        <taxon>Viridiplantae</taxon>
        <taxon>Streptophyta</taxon>
        <taxon>Embryophyta</taxon>
        <taxon>Tracheophyta</taxon>
        <taxon>Spermatophyta</taxon>
        <taxon>Magnoliopsida</taxon>
        <taxon>eudicotyledons</taxon>
        <taxon>Gunneridae</taxon>
        <taxon>Pentapetalae</taxon>
        <taxon>rosids</taxon>
        <taxon>fabids</taxon>
        <taxon>Rosales</taxon>
        <taxon>Rosaceae</taxon>
        <taxon>Rosoideae</taxon>
        <taxon>Rosoideae incertae sedis</taxon>
        <taxon>Rosa</taxon>
    </lineage>
</organism>
<dbReference type="OMA" id="ADIQYMR"/>
<dbReference type="GO" id="GO:0034755">
    <property type="term" value="P:iron ion transmembrane transport"/>
    <property type="evidence" value="ECO:0007669"/>
    <property type="project" value="TreeGrafter"/>
</dbReference>
<dbReference type="Gramene" id="PRQ43562">
    <property type="protein sequence ID" value="PRQ43562"/>
    <property type="gene ID" value="RchiOBHm_Chr3g0469791"/>
</dbReference>
<evidence type="ECO:0000313" key="8">
    <source>
        <dbReference type="EMBL" id="PRQ43562.1"/>
    </source>
</evidence>
<feature type="region of interest" description="Disordered" evidence="6">
    <location>
        <begin position="816"/>
        <end position="862"/>
    </location>
</feature>
<feature type="transmembrane region" description="Helical" evidence="7">
    <location>
        <begin position="247"/>
        <end position="273"/>
    </location>
</feature>
<proteinExistence type="inferred from homology"/>
<gene>
    <name evidence="8" type="ORF">RchiOBHm_Chr3g0469791</name>
</gene>
<feature type="transmembrane region" description="Helical" evidence="7">
    <location>
        <begin position="21"/>
        <end position="40"/>
    </location>
</feature>
<feature type="transmembrane region" description="Helical" evidence="7">
    <location>
        <begin position="100"/>
        <end position="125"/>
    </location>
</feature>
<dbReference type="InterPro" id="IPR001046">
    <property type="entry name" value="NRAMP_fam"/>
</dbReference>
<dbReference type="GO" id="GO:0005886">
    <property type="term" value="C:plasma membrane"/>
    <property type="evidence" value="ECO:0007669"/>
    <property type="project" value="TreeGrafter"/>
</dbReference>
<dbReference type="GO" id="GO:0009873">
    <property type="term" value="P:ethylene-activated signaling pathway"/>
    <property type="evidence" value="ECO:0007669"/>
    <property type="project" value="InterPro"/>
</dbReference>
<reference evidence="8 9" key="1">
    <citation type="journal article" date="2018" name="Nat. Genet.">
        <title>The Rosa genome provides new insights in the design of modern roses.</title>
        <authorList>
            <person name="Bendahmane M."/>
        </authorList>
    </citation>
    <scope>NUCLEOTIDE SEQUENCE [LARGE SCALE GENOMIC DNA]</scope>
    <source>
        <strain evidence="9">cv. Old Blush</strain>
    </source>
</reference>
<feature type="compositionally biased region" description="Low complexity" evidence="6">
    <location>
        <begin position="547"/>
        <end position="561"/>
    </location>
</feature>
<feature type="compositionally biased region" description="Polar residues" evidence="6">
    <location>
        <begin position="641"/>
        <end position="650"/>
    </location>
</feature>
<feature type="transmembrane region" description="Helical" evidence="7">
    <location>
        <begin position="333"/>
        <end position="355"/>
    </location>
</feature>
<feature type="compositionally biased region" description="Acidic residues" evidence="6">
    <location>
        <begin position="622"/>
        <end position="633"/>
    </location>
</feature>
<evidence type="ECO:0000256" key="2">
    <source>
        <dbReference type="ARBA" id="ARBA00009965"/>
    </source>
</evidence>
<comment type="subcellular location">
    <subcellularLocation>
        <location evidence="1">Membrane</location>
        <topology evidence="1">Multi-pass membrane protein</topology>
    </subcellularLocation>
</comment>
<feature type="region of interest" description="Disordered" evidence="6">
    <location>
        <begin position="1334"/>
        <end position="1359"/>
    </location>
</feature>
<dbReference type="STRING" id="74649.A0A2P6RAV0"/>
<keyword evidence="5 7" id="KW-0472">Membrane</keyword>
<comment type="similarity">
    <text evidence="2">Belongs to the NRAMP (TC 2.A.55) family.</text>
</comment>
<dbReference type="Proteomes" id="UP000238479">
    <property type="component" value="Chromosome 3"/>
</dbReference>
<dbReference type="GO" id="GO:0015086">
    <property type="term" value="F:cadmium ion transmembrane transporter activity"/>
    <property type="evidence" value="ECO:0007669"/>
    <property type="project" value="TreeGrafter"/>
</dbReference>
<feature type="transmembrane region" description="Helical" evidence="7">
    <location>
        <begin position="440"/>
        <end position="463"/>
    </location>
</feature>
<feature type="transmembrane region" description="Helical" evidence="7">
    <location>
        <begin position="293"/>
        <end position="312"/>
    </location>
</feature>
<evidence type="ECO:0000256" key="1">
    <source>
        <dbReference type="ARBA" id="ARBA00004141"/>
    </source>
</evidence>
<dbReference type="InterPro" id="IPR017187">
    <property type="entry name" value="EIN2"/>
</dbReference>
<dbReference type="SMR" id="A0A2P6RAV0"/>